<evidence type="ECO:0000256" key="1">
    <source>
        <dbReference type="SAM" id="MobiDB-lite"/>
    </source>
</evidence>
<accession>A0AAQ4DIE9</accession>
<feature type="compositionally biased region" description="Basic residues" evidence="1">
    <location>
        <begin position="273"/>
        <end position="282"/>
    </location>
</feature>
<sequence>MDQDKEGAVVKVVQVGYKLDETVRSLPVVRMIFGYGLVVVFMAIAINAGEADEILRSISSGLVGLIALKSPLSRRLCLYLLCVTGVQVGRVLVSVMLLVFLVSMVVDATMTTGILAGFVDPLIFEIYANNLRIRYAAHMRSDLKAPDASVTEVDFMFKDTAKHRSALGSTARMGDTVQLTQEDWEEPVFALDSRGNIRQLILSLTAPQKDGADVEDGKKAGSRQKQKGQEAKAAVSGKGQSSKAQDETVTHGGKDSGKEVDASSTLKTTASKTSKKKAKKKGLSGGAGSSSAPLTTGVTKSLSKNTTQEDSAVPQQHVQFSHVLYWDRTPSVASASRGDAETGSTSAALFSKEPAQCFYVTEHRQQVYRKGNPSVSASPRLRLHSSAARGGKKDVISTGKRASDDVEDDSGSSAGRSQSSERPRFVDTSFGVSESKRYFVVDFSGRVPSGRRERSRRHKDVIKSKRKLLRRKRKSTDLTAEERVRSEGEPRAILPDHRGDFGGDSSRRTRRQPREKPWVERVDESATYNPFLATDVSFRLRRSLSKPGLLWKLGRYCAERGDSLRNLLLARHQQVFATADTDRGADPETPLNQLENKDRDSLSSGVDWQPEEDDEMKKSSRPADKDRSKGDHEGDQGGGAPNADGGEALGGPGTEGSAKAHEYGLGGAPLHGGCAVQIVPGFITKALTIMLYMVLINYTVTPVDKSELQATTTMNLTAGLEDGPGLADVAIEVAQVVFD</sequence>
<feature type="region of interest" description="Disordered" evidence="1">
    <location>
        <begin position="369"/>
        <end position="427"/>
    </location>
</feature>
<feature type="compositionally biased region" description="Basic and acidic residues" evidence="1">
    <location>
        <begin position="615"/>
        <end position="635"/>
    </location>
</feature>
<feature type="region of interest" description="Disordered" evidence="1">
    <location>
        <begin position="468"/>
        <end position="518"/>
    </location>
</feature>
<feature type="compositionally biased region" description="Basic and acidic residues" evidence="1">
    <location>
        <begin position="480"/>
        <end position="518"/>
    </location>
</feature>
<feature type="compositionally biased region" description="Polar residues" evidence="1">
    <location>
        <begin position="298"/>
        <end position="315"/>
    </location>
</feature>
<organism evidence="3 4">
    <name type="scientific">Amblyomma americanum</name>
    <name type="common">Lone star tick</name>
    <dbReference type="NCBI Taxonomy" id="6943"/>
    <lineage>
        <taxon>Eukaryota</taxon>
        <taxon>Metazoa</taxon>
        <taxon>Ecdysozoa</taxon>
        <taxon>Arthropoda</taxon>
        <taxon>Chelicerata</taxon>
        <taxon>Arachnida</taxon>
        <taxon>Acari</taxon>
        <taxon>Parasitiformes</taxon>
        <taxon>Ixodida</taxon>
        <taxon>Ixodoidea</taxon>
        <taxon>Ixodidae</taxon>
        <taxon>Amblyomminae</taxon>
        <taxon>Amblyomma</taxon>
    </lineage>
</organism>
<dbReference type="EMBL" id="JARKHS020030318">
    <property type="protein sequence ID" value="KAK8762239.1"/>
    <property type="molecule type" value="Genomic_DNA"/>
</dbReference>
<keyword evidence="4" id="KW-1185">Reference proteome</keyword>
<proteinExistence type="predicted"/>
<protein>
    <submittedName>
        <fullName evidence="3">Uncharacterized protein</fullName>
    </submittedName>
</protein>
<keyword evidence="2" id="KW-1133">Transmembrane helix</keyword>
<feature type="region of interest" description="Disordered" evidence="1">
    <location>
        <begin position="579"/>
        <end position="660"/>
    </location>
</feature>
<keyword evidence="2" id="KW-0812">Transmembrane</keyword>
<evidence type="ECO:0000313" key="3">
    <source>
        <dbReference type="EMBL" id="KAK8762239.1"/>
    </source>
</evidence>
<comment type="caution">
    <text evidence="3">The sequence shown here is derived from an EMBL/GenBank/DDBJ whole genome shotgun (WGS) entry which is preliminary data.</text>
</comment>
<evidence type="ECO:0000256" key="2">
    <source>
        <dbReference type="SAM" id="Phobius"/>
    </source>
</evidence>
<feature type="transmembrane region" description="Helical" evidence="2">
    <location>
        <begin position="108"/>
        <end position="128"/>
    </location>
</feature>
<feature type="transmembrane region" description="Helical" evidence="2">
    <location>
        <begin position="28"/>
        <end position="48"/>
    </location>
</feature>
<feature type="region of interest" description="Disordered" evidence="1">
    <location>
        <begin position="209"/>
        <end position="315"/>
    </location>
</feature>
<keyword evidence="2" id="KW-0472">Membrane</keyword>
<feature type="compositionally biased region" description="Basic and acidic residues" evidence="1">
    <location>
        <begin position="244"/>
        <end position="261"/>
    </location>
</feature>
<feature type="compositionally biased region" description="Low complexity" evidence="1">
    <location>
        <begin position="262"/>
        <end position="272"/>
    </location>
</feature>
<feature type="compositionally biased region" description="Basic and acidic residues" evidence="1">
    <location>
        <begin position="210"/>
        <end position="219"/>
    </location>
</feature>
<evidence type="ECO:0000313" key="4">
    <source>
        <dbReference type="Proteomes" id="UP001321473"/>
    </source>
</evidence>
<dbReference type="AlphaFoldDB" id="A0AAQ4DIE9"/>
<gene>
    <name evidence="3" type="ORF">V5799_026494</name>
</gene>
<reference evidence="3 4" key="1">
    <citation type="journal article" date="2023" name="Arcadia Sci">
        <title>De novo assembly of a long-read Amblyomma americanum tick genome.</title>
        <authorList>
            <person name="Chou S."/>
            <person name="Poskanzer K.E."/>
            <person name="Rollins M."/>
            <person name="Thuy-Boun P.S."/>
        </authorList>
    </citation>
    <scope>NUCLEOTIDE SEQUENCE [LARGE SCALE GENOMIC DNA]</scope>
    <source>
        <strain evidence="3">F_SG_1</strain>
        <tissue evidence="3">Salivary glands</tissue>
    </source>
</reference>
<dbReference type="Proteomes" id="UP001321473">
    <property type="component" value="Unassembled WGS sequence"/>
</dbReference>
<name>A0AAQ4DIE9_AMBAM</name>